<feature type="domain" description="ATPase AAA-type core" evidence="2">
    <location>
        <begin position="23"/>
        <end position="306"/>
    </location>
</feature>
<dbReference type="Gene3D" id="3.40.50.300">
    <property type="entry name" value="P-loop containing nucleotide triphosphate hydrolases"/>
    <property type="match status" value="1"/>
</dbReference>
<dbReference type="EMBL" id="AXNV01000021">
    <property type="protein sequence ID" value="ERT46467.1"/>
    <property type="molecule type" value="Genomic_DNA"/>
</dbReference>
<dbReference type="GO" id="GO:0005524">
    <property type="term" value="F:ATP binding"/>
    <property type="evidence" value="ECO:0007669"/>
    <property type="project" value="InterPro"/>
</dbReference>
<dbReference type="PANTHER" id="PTHR43581">
    <property type="entry name" value="ATP/GTP PHOSPHATASE"/>
    <property type="match status" value="1"/>
</dbReference>
<feature type="domain" description="DUF3696" evidence="1">
    <location>
        <begin position="319"/>
        <end position="374"/>
    </location>
</feature>
<dbReference type="InterPro" id="IPR014592">
    <property type="entry name" value="P-loop_UCP034888"/>
</dbReference>
<dbReference type="Pfam" id="PF13304">
    <property type="entry name" value="AAA_21"/>
    <property type="match status" value="1"/>
</dbReference>
<name>U7TRB3_FUSNU</name>
<dbReference type="SUPFAM" id="SSF52540">
    <property type="entry name" value="P-loop containing nucleoside triphosphate hydrolases"/>
    <property type="match status" value="1"/>
</dbReference>
<sequence length="376" mass="43057">MLKKIEVKNFKSLKKVEMNLNNLTLLTGINSTGKSSIIQSILLIKQNLEILNPLYRETNFDSVKNLLKNFKINGKYTDFGTNSNILYEYADNEIIEVKIELEKGEIFFEGKIEDKDSEVLRANTENKGEISELFETKNFTYLSAERISPKSIYEYSKENIDDSNLGKKGEYTIHYLAEFKNKDIGIEDLKHSGANTCQLLENVQCWLSEISSGISLYPEINSEVKTSSLKYSYGSKKMLPQNVGFGITYVLPIIVALLKAKKGDCIIIENPESHLHPSGQVSIARLCAKASQLGVQIIVETHSDHFFNGVRVAIKERKIDNSKVSMYYFYKKNRDRFFSEDSSSIEEIEVNDDGKINKWPVGFFDEWDIQLEKLLW</sequence>
<evidence type="ECO:0000313" key="3">
    <source>
        <dbReference type="EMBL" id="ERT46467.1"/>
    </source>
</evidence>
<dbReference type="Pfam" id="PF12476">
    <property type="entry name" value="DUF3696"/>
    <property type="match status" value="1"/>
</dbReference>
<protein>
    <recommendedName>
        <fullName evidence="4">AAA domain-containing protein</fullName>
    </recommendedName>
</protein>
<dbReference type="GO" id="GO:0016887">
    <property type="term" value="F:ATP hydrolysis activity"/>
    <property type="evidence" value="ECO:0007669"/>
    <property type="project" value="InterPro"/>
</dbReference>
<dbReference type="InterPro" id="IPR003959">
    <property type="entry name" value="ATPase_AAA_core"/>
</dbReference>
<reference evidence="3" key="1">
    <citation type="submission" date="2013-10" db="EMBL/GenBank/DDBJ databases">
        <title>The Genome Sequence of Fusobacterium nucleatum CTI-6.</title>
        <authorList>
            <consortium name="The Broad Institute Genomics Platform"/>
            <person name="Earl A."/>
            <person name="Ward D."/>
            <person name="Feldgarden M."/>
            <person name="Gevers D."/>
            <person name="Kostic A."/>
            <person name="Garrett W."/>
            <person name="Young S.K."/>
            <person name="Zeng Q."/>
            <person name="Gargeya S."/>
            <person name="Fitzgerald M."/>
            <person name="Abouelleil A."/>
            <person name="Alvarado L."/>
            <person name="Berlin A.M."/>
            <person name="Chapman S.B."/>
            <person name="Gainer-Dewar J."/>
            <person name="Goldberg J."/>
            <person name="Gnerre S."/>
            <person name="Griggs A."/>
            <person name="Gujja S."/>
            <person name="Hansen M."/>
            <person name="Howarth C."/>
            <person name="Imamovic A."/>
            <person name="Ireland A."/>
            <person name="Larimer J."/>
            <person name="McCowan C."/>
            <person name="Murphy C."/>
            <person name="Pearson M."/>
            <person name="Poon T.W."/>
            <person name="Priest M."/>
            <person name="Roberts A."/>
            <person name="Saif S."/>
            <person name="Shea T."/>
            <person name="Sykes S."/>
            <person name="Wortman J."/>
            <person name="Nusbaum C."/>
            <person name="Birren B."/>
        </authorList>
    </citation>
    <scope>NUCLEOTIDE SEQUENCE [LARGE SCALE GENOMIC DNA]</scope>
    <source>
        <strain evidence="3">CTI-6</strain>
    </source>
</reference>
<gene>
    <name evidence="3" type="ORF">HMPREF1767_01925</name>
</gene>
<proteinExistence type="predicted"/>
<organism evidence="3">
    <name type="scientific">Fusobacterium nucleatum CTI-6</name>
    <dbReference type="NCBI Taxonomy" id="1316587"/>
    <lineage>
        <taxon>Bacteria</taxon>
        <taxon>Fusobacteriati</taxon>
        <taxon>Fusobacteriota</taxon>
        <taxon>Fusobacteriia</taxon>
        <taxon>Fusobacteriales</taxon>
        <taxon>Fusobacteriaceae</taxon>
        <taxon>Fusobacterium</taxon>
    </lineage>
</organism>
<dbReference type="InterPro" id="IPR022532">
    <property type="entry name" value="DUF3696"/>
</dbReference>
<evidence type="ECO:0000259" key="1">
    <source>
        <dbReference type="Pfam" id="PF12476"/>
    </source>
</evidence>
<dbReference type="InterPro" id="IPR051396">
    <property type="entry name" value="Bact_Antivir_Def_Nuclease"/>
</dbReference>
<comment type="caution">
    <text evidence="3">The sequence shown here is derived from an EMBL/GenBank/DDBJ whole genome shotgun (WGS) entry which is preliminary data.</text>
</comment>
<accession>U7TRB3</accession>
<dbReference type="PANTHER" id="PTHR43581:SF2">
    <property type="entry name" value="EXCINUCLEASE ATPASE SUBUNIT"/>
    <property type="match status" value="1"/>
</dbReference>
<evidence type="ECO:0000259" key="2">
    <source>
        <dbReference type="Pfam" id="PF13304"/>
    </source>
</evidence>
<dbReference type="PATRIC" id="fig|1316587.3.peg.1914"/>
<dbReference type="AlphaFoldDB" id="U7TRB3"/>
<dbReference type="InterPro" id="IPR027417">
    <property type="entry name" value="P-loop_NTPase"/>
</dbReference>
<dbReference type="PIRSF" id="PIRSF034888">
    <property type="entry name" value="P-loop_UCP034888"/>
    <property type="match status" value="1"/>
</dbReference>
<evidence type="ECO:0008006" key="4">
    <source>
        <dbReference type="Google" id="ProtNLM"/>
    </source>
</evidence>